<evidence type="ECO:0000256" key="14">
    <source>
        <dbReference type="RuleBase" id="RU362118"/>
    </source>
</evidence>
<evidence type="ECO:0000313" key="16">
    <source>
        <dbReference type="EMBL" id="KAK3315272.1"/>
    </source>
</evidence>
<keyword evidence="7 13" id="KW-0663">Pyridoxal phosphate</keyword>
<evidence type="ECO:0000256" key="12">
    <source>
        <dbReference type="ARBA" id="ARBA00066529"/>
    </source>
</evidence>
<dbReference type="InterPro" id="IPR015422">
    <property type="entry name" value="PyrdxlP-dep_Trfase_small"/>
</dbReference>
<evidence type="ECO:0000256" key="5">
    <source>
        <dbReference type="ARBA" id="ARBA00022605"/>
    </source>
</evidence>
<dbReference type="GO" id="GO:0005737">
    <property type="term" value="C:cytoplasm"/>
    <property type="evidence" value="ECO:0007669"/>
    <property type="project" value="UniProtKB-SubCell"/>
</dbReference>
<dbReference type="InterPro" id="IPR015424">
    <property type="entry name" value="PyrdxlP-dep_Trfase"/>
</dbReference>
<gene>
    <name evidence="16" type="ORF">B0H66DRAFT_606164</name>
</gene>
<evidence type="ECO:0000256" key="10">
    <source>
        <dbReference type="ARBA" id="ARBA00052629"/>
    </source>
</evidence>
<dbReference type="FunFam" id="3.40.640.10:FF:000035">
    <property type="entry name" value="O-succinylhomoserine sulfhydrylase"/>
    <property type="match status" value="1"/>
</dbReference>
<evidence type="ECO:0000256" key="1">
    <source>
        <dbReference type="ARBA" id="ARBA00001933"/>
    </source>
</evidence>
<evidence type="ECO:0000256" key="15">
    <source>
        <dbReference type="SAM" id="MobiDB-lite"/>
    </source>
</evidence>
<reference evidence="16" key="2">
    <citation type="submission" date="2023-06" db="EMBL/GenBank/DDBJ databases">
        <authorList>
            <consortium name="Lawrence Berkeley National Laboratory"/>
            <person name="Haridas S."/>
            <person name="Hensen N."/>
            <person name="Bonometti L."/>
            <person name="Westerberg I."/>
            <person name="Brannstrom I.O."/>
            <person name="Guillou S."/>
            <person name="Cros-Aarteil S."/>
            <person name="Calhoun S."/>
            <person name="Kuo A."/>
            <person name="Mondo S."/>
            <person name="Pangilinan J."/>
            <person name="Riley R."/>
            <person name="Labutti K."/>
            <person name="Andreopoulos B."/>
            <person name="Lipzen A."/>
            <person name="Chen C."/>
            <person name="Yanf M."/>
            <person name="Daum C."/>
            <person name="Ng V."/>
            <person name="Clum A."/>
            <person name="Steindorff A."/>
            <person name="Ohm R."/>
            <person name="Martin F."/>
            <person name="Silar P."/>
            <person name="Natvig D."/>
            <person name="Lalanne C."/>
            <person name="Gautier V."/>
            <person name="Ament-Velasquez S.L."/>
            <person name="Kruys A."/>
            <person name="Hutchinson M.I."/>
            <person name="Powell A.J."/>
            <person name="Barry K."/>
            <person name="Miller A.N."/>
            <person name="Grigoriev I.V."/>
            <person name="Debuchy R."/>
            <person name="Gladieux P."/>
            <person name="Thoren M.H."/>
            <person name="Johannesson H."/>
        </authorList>
    </citation>
    <scope>NUCLEOTIDE SEQUENCE</scope>
    <source>
        <strain evidence="16">CBS 118394</strain>
    </source>
</reference>
<evidence type="ECO:0000256" key="8">
    <source>
        <dbReference type="ARBA" id="ARBA00023167"/>
    </source>
</evidence>
<dbReference type="GO" id="GO:0006535">
    <property type="term" value="P:cysteine biosynthetic process from serine"/>
    <property type="evidence" value="ECO:0007669"/>
    <property type="project" value="TreeGrafter"/>
</dbReference>
<comment type="caution">
    <text evidence="16">The sequence shown here is derived from an EMBL/GenBank/DDBJ whole genome shotgun (WGS) entry which is preliminary data.</text>
</comment>
<feature type="region of interest" description="Disordered" evidence="15">
    <location>
        <begin position="429"/>
        <end position="455"/>
    </location>
</feature>
<dbReference type="PROSITE" id="PS00868">
    <property type="entry name" value="CYS_MET_METAB_PP"/>
    <property type="match status" value="1"/>
</dbReference>
<dbReference type="GO" id="GO:0071269">
    <property type="term" value="P:L-homocysteine biosynthetic process"/>
    <property type="evidence" value="ECO:0007669"/>
    <property type="project" value="TreeGrafter"/>
</dbReference>
<dbReference type="InterPro" id="IPR000277">
    <property type="entry name" value="Cys/Met-Metab_PyrdxlP-dep_enz"/>
</dbReference>
<dbReference type="AlphaFoldDB" id="A0AAE0M148"/>
<evidence type="ECO:0000256" key="7">
    <source>
        <dbReference type="ARBA" id="ARBA00022898"/>
    </source>
</evidence>
<dbReference type="InterPro" id="IPR006235">
    <property type="entry name" value="OAc-hSer/O-AcSer_sulfhydrylase"/>
</dbReference>
<evidence type="ECO:0000256" key="6">
    <source>
        <dbReference type="ARBA" id="ARBA00022679"/>
    </source>
</evidence>
<dbReference type="EC" id="2.5.1.49" evidence="12"/>
<dbReference type="GO" id="GO:0004124">
    <property type="term" value="F:cysteine synthase activity"/>
    <property type="evidence" value="ECO:0007669"/>
    <property type="project" value="TreeGrafter"/>
</dbReference>
<dbReference type="InterPro" id="IPR015421">
    <property type="entry name" value="PyrdxlP-dep_Trfase_major"/>
</dbReference>
<dbReference type="CDD" id="cd00614">
    <property type="entry name" value="CGS_like"/>
    <property type="match status" value="1"/>
</dbReference>
<evidence type="ECO:0000256" key="13">
    <source>
        <dbReference type="PIRSR" id="PIRSR001434-2"/>
    </source>
</evidence>
<feature type="modified residue" description="N6-(pyridoxal phosphate)lysine" evidence="13">
    <location>
        <position position="210"/>
    </location>
</feature>
<comment type="catalytic activity">
    <reaction evidence="10">
        <text>O-acetyl-L-homoserine + hydrogen sulfide = L-homocysteine + acetate</text>
        <dbReference type="Rhea" id="RHEA:27822"/>
        <dbReference type="ChEBI" id="CHEBI:29919"/>
        <dbReference type="ChEBI" id="CHEBI:30089"/>
        <dbReference type="ChEBI" id="CHEBI:57716"/>
        <dbReference type="ChEBI" id="CHEBI:58199"/>
        <dbReference type="EC" id="2.5.1.49"/>
    </reaction>
</comment>
<evidence type="ECO:0000256" key="4">
    <source>
        <dbReference type="ARBA" id="ARBA00022490"/>
    </source>
</evidence>
<dbReference type="GO" id="GO:0019346">
    <property type="term" value="P:transsulfuration"/>
    <property type="evidence" value="ECO:0007669"/>
    <property type="project" value="InterPro"/>
</dbReference>
<evidence type="ECO:0000256" key="3">
    <source>
        <dbReference type="ARBA" id="ARBA00009077"/>
    </source>
</evidence>
<comment type="pathway">
    <text evidence="11">Amino-acid biosynthesis; L-methionine biosynthesis via de novo pathway; L-homocysteine from O-acetyl-L-homoserine.</text>
</comment>
<dbReference type="GO" id="GO:0030170">
    <property type="term" value="F:pyridoxal phosphate binding"/>
    <property type="evidence" value="ECO:0007669"/>
    <property type="project" value="InterPro"/>
</dbReference>
<dbReference type="SUPFAM" id="SSF53383">
    <property type="entry name" value="PLP-dependent transferases"/>
    <property type="match status" value="1"/>
</dbReference>
<comment type="cofactor">
    <cofactor evidence="1 14">
        <name>pyridoxal 5'-phosphate</name>
        <dbReference type="ChEBI" id="CHEBI:597326"/>
    </cofactor>
</comment>
<evidence type="ECO:0000256" key="11">
    <source>
        <dbReference type="ARBA" id="ARBA00060627"/>
    </source>
</evidence>
<keyword evidence="17" id="KW-1185">Reference proteome</keyword>
<protein>
    <recommendedName>
        <fullName evidence="12">O-acetylhomoserine aminocarboxypropyltransferase</fullName>
        <ecNumber evidence="12">2.5.1.49</ecNumber>
    </recommendedName>
</protein>
<dbReference type="Gene3D" id="3.40.640.10">
    <property type="entry name" value="Type I PLP-dependent aspartate aminotransferase-like (Major domain)"/>
    <property type="match status" value="1"/>
</dbReference>
<proteinExistence type="inferred from homology"/>
<evidence type="ECO:0000313" key="17">
    <source>
        <dbReference type="Proteomes" id="UP001283341"/>
    </source>
</evidence>
<dbReference type="GO" id="GO:0003961">
    <property type="term" value="F:O-acetylhomoserine aminocarboxypropyltransferase activity"/>
    <property type="evidence" value="ECO:0007669"/>
    <property type="project" value="UniProtKB-EC"/>
</dbReference>
<evidence type="ECO:0000256" key="2">
    <source>
        <dbReference type="ARBA" id="ARBA00004496"/>
    </source>
</evidence>
<reference evidence="16" key="1">
    <citation type="journal article" date="2023" name="Mol. Phylogenet. Evol.">
        <title>Genome-scale phylogeny and comparative genomics of the fungal order Sordariales.</title>
        <authorList>
            <person name="Hensen N."/>
            <person name="Bonometti L."/>
            <person name="Westerberg I."/>
            <person name="Brannstrom I.O."/>
            <person name="Guillou S."/>
            <person name="Cros-Aarteil S."/>
            <person name="Calhoun S."/>
            <person name="Haridas S."/>
            <person name="Kuo A."/>
            <person name="Mondo S."/>
            <person name="Pangilinan J."/>
            <person name="Riley R."/>
            <person name="LaButti K."/>
            <person name="Andreopoulos B."/>
            <person name="Lipzen A."/>
            <person name="Chen C."/>
            <person name="Yan M."/>
            <person name="Daum C."/>
            <person name="Ng V."/>
            <person name="Clum A."/>
            <person name="Steindorff A."/>
            <person name="Ohm R.A."/>
            <person name="Martin F."/>
            <person name="Silar P."/>
            <person name="Natvig D.O."/>
            <person name="Lalanne C."/>
            <person name="Gautier V."/>
            <person name="Ament-Velasquez S.L."/>
            <person name="Kruys A."/>
            <person name="Hutchinson M.I."/>
            <person name="Powell A.J."/>
            <person name="Barry K."/>
            <person name="Miller A.N."/>
            <person name="Grigoriev I.V."/>
            <person name="Debuchy R."/>
            <person name="Gladieux P."/>
            <person name="Hiltunen Thoren M."/>
            <person name="Johannesson H."/>
        </authorList>
    </citation>
    <scope>NUCLEOTIDE SEQUENCE</scope>
    <source>
        <strain evidence="16">CBS 118394</strain>
    </source>
</reference>
<keyword evidence="4" id="KW-0963">Cytoplasm</keyword>
<dbReference type="PIRSF" id="PIRSF001434">
    <property type="entry name" value="CGS"/>
    <property type="match status" value="1"/>
</dbReference>
<name>A0AAE0M148_9PEZI</name>
<dbReference type="NCBIfam" id="TIGR01326">
    <property type="entry name" value="OAH_OAS_sulfhy"/>
    <property type="match status" value="1"/>
</dbReference>
<dbReference type="PANTHER" id="PTHR43797:SF2">
    <property type="entry name" value="HOMOCYSTEINE_CYSTEINE SYNTHASE"/>
    <property type="match status" value="1"/>
</dbReference>
<dbReference type="PANTHER" id="PTHR43797">
    <property type="entry name" value="HOMOCYSTEINE/CYSTEINE SYNTHASE"/>
    <property type="match status" value="1"/>
</dbReference>
<keyword evidence="6" id="KW-0808">Transferase</keyword>
<sequence>MSDLSKNFETLQLHAGQEPDPTTNSRAVPIYATTSFTFNDSAHGARLFGLKEFGNIYSRIMNPTVDVFEKRIAALEGGVAALATSSGQAAQFITIATLAQVGDNIVSTSNLYGGTYNQLKVLLPRLGINTKFVNGDKPEDLIAAIDDKTKAVYIESIGNPRYNVPDFEAIAAAAHSKGVPVVVDNTFGAGGYFVRPIDHGADIVVHSATKWIGGHGTTIGGVIVDSGKFDWGKHAARFPNMNEPSDGYHGLKFWETFGPITFIIRARVEVLRDLGACLNPFAAQQLIIGIETLSLRAERHAQNALALAKYLEKSLYVSWVSYPGLESHPSHELAKKYLKRGFGGVLSFGVKGGGAGSQIVDGFKLISNLANVGDSKTLAIHPWTTTHEQLSDEEKISSGVTEDLIRISVGTEHIDDIIADFEQSFKASEAATTKDEAAPAAEEEAKTEETAPVVV</sequence>
<keyword evidence="8" id="KW-0486">Methionine biosynthesis</keyword>
<comment type="similarity">
    <text evidence="3 14">Belongs to the trans-sulfuration enzymes family.</text>
</comment>
<keyword evidence="5" id="KW-0028">Amino-acid biosynthesis</keyword>
<dbReference type="Proteomes" id="UP001283341">
    <property type="component" value="Unassembled WGS sequence"/>
</dbReference>
<evidence type="ECO:0000256" key="9">
    <source>
        <dbReference type="ARBA" id="ARBA00050655"/>
    </source>
</evidence>
<feature type="compositionally biased region" description="Basic and acidic residues" evidence="15">
    <location>
        <begin position="432"/>
        <end position="449"/>
    </location>
</feature>
<dbReference type="Pfam" id="PF01053">
    <property type="entry name" value="Cys_Met_Meta_PP"/>
    <property type="match status" value="1"/>
</dbReference>
<comment type="subcellular location">
    <subcellularLocation>
        <location evidence="2">Cytoplasm</location>
    </subcellularLocation>
</comment>
<dbReference type="FunFam" id="3.90.1150.10:FF:000083">
    <property type="entry name" value="O-acetylhomoserine sulfhydrylase"/>
    <property type="match status" value="1"/>
</dbReference>
<dbReference type="InterPro" id="IPR054542">
    <property type="entry name" value="Cys_met_metab_PP"/>
</dbReference>
<dbReference type="EMBL" id="JAUEDM010000006">
    <property type="protein sequence ID" value="KAK3315272.1"/>
    <property type="molecule type" value="Genomic_DNA"/>
</dbReference>
<dbReference type="Gene3D" id="3.90.1150.10">
    <property type="entry name" value="Aspartate Aminotransferase, domain 1"/>
    <property type="match status" value="1"/>
</dbReference>
<accession>A0AAE0M148</accession>
<comment type="catalytic activity">
    <reaction evidence="9">
        <text>O-acetyl-L-homoserine + methanethiol = L-methionine + acetate + H(+)</text>
        <dbReference type="Rhea" id="RHEA:10048"/>
        <dbReference type="ChEBI" id="CHEBI:15378"/>
        <dbReference type="ChEBI" id="CHEBI:16007"/>
        <dbReference type="ChEBI" id="CHEBI:30089"/>
        <dbReference type="ChEBI" id="CHEBI:57716"/>
        <dbReference type="ChEBI" id="CHEBI:57844"/>
        <dbReference type="EC" id="2.5.1.49"/>
    </reaction>
</comment>
<organism evidence="16 17">
    <name type="scientific">Apodospora peruviana</name>
    <dbReference type="NCBI Taxonomy" id="516989"/>
    <lineage>
        <taxon>Eukaryota</taxon>
        <taxon>Fungi</taxon>
        <taxon>Dikarya</taxon>
        <taxon>Ascomycota</taxon>
        <taxon>Pezizomycotina</taxon>
        <taxon>Sordariomycetes</taxon>
        <taxon>Sordariomycetidae</taxon>
        <taxon>Sordariales</taxon>
        <taxon>Lasiosphaeriaceae</taxon>
        <taxon>Apodospora</taxon>
    </lineage>
</organism>